<accession>A0ABS7DJZ9</accession>
<dbReference type="RefSeq" id="WP_219964025.1">
    <property type="nucleotide sequence ID" value="NZ_JAGFNZ010000001.1"/>
</dbReference>
<name>A0ABS7DJZ9_9FIRM</name>
<comment type="caution">
    <text evidence="1">The sequence shown here is derived from an EMBL/GenBank/DDBJ whole genome shotgun (WGS) entry which is preliminary data.</text>
</comment>
<sequence length="71" mass="8305">MKLDEIDAQKSNHITTGENIHRLIETLTYNEKILPEFNEDVWFAVVEKVVVYNDSSLIFHFKGGTELPWKI</sequence>
<evidence type="ECO:0000313" key="2">
    <source>
        <dbReference type="Proteomes" id="UP000719942"/>
    </source>
</evidence>
<dbReference type="Proteomes" id="UP000719942">
    <property type="component" value="Unassembled WGS sequence"/>
</dbReference>
<gene>
    <name evidence="1" type="ORF">J5W02_02280</name>
</gene>
<dbReference type="EMBL" id="JAGFNZ010000001">
    <property type="protein sequence ID" value="MBW7571629.1"/>
    <property type="molecule type" value="Genomic_DNA"/>
</dbReference>
<proteinExistence type="predicted"/>
<reference evidence="1 2" key="1">
    <citation type="submission" date="2021-03" db="EMBL/GenBank/DDBJ databases">
        <title>Caproiciproducens sp. nov. isolated from feces of cow.</title>
        <authorList>
            <person name="Choi J.-Y."/>
        </authorList>
    </citation>
    <scope>NUCLEOTIDE SEQUENCE [LARGE SCALE GENOMIC DNA]</scope>
    <source>
        <strain evidence="1 2">AGMB10547</strain>
    </source>
</reference>
<keyword evidence="2" id="KW-1185">Reference proteome</keyword>
<protein>
    <submittedName>
        <fullName evidence="1">Uncharacterized protein</fullName>
    </submittedName>
</protein>
<evidence type="ECO:0000313" key="1">
    <source>
        <dbReference type="EMBL" id="MBW7571629.1"/>
    </source>
</evidence>
<organism evidence="1 2">
    <name type="scientific">Caproiciproducens faecalis</name>
    <dbReference type="NCBI Taxonomy" id="2820301"/>
    <lineage>
        <taxon>Bacteria</taxon>
        <taxon>Bacillati</taxon>
        <taxon>Bacillota</taxon>
        <taxon>Clostridia</taxon>
        <taxon>Eubacteriales</taxon>
        <taxon>Acutalibacteraceae</taxon>
        <taxon>Caproiciproducens</taxon>
    </lineage>
</organism>